<evidence type="ECO:0000256" key="1">
    <source>
        <dbReference type="ARBA" id="ARBA00004651"/>
    </source>
</evidence>
<organism evidence="10 11">
    <name type="scientific">Streptomyces plumbiresistens</name>
    <dbReference type="NCBI Taxonomy" id="511811"/>
    <lineage>
        <taxon>Bacteria</taxon>
        <taxon>Bacillati</taxon>
        <taxon>Actinomycetota</taxon>
        <taxon>Actinomycetes</taxon>
        <taxon>Kitasatosporales</taxon>
        <taxon>Streptomycetaceae</taxon>
        <taxon>Streptomyces</taxon>
    </lineage>
</organism>
<feature type="transmembrane region" description="Helical" evidence="7">
    <location>
        <begin position="92"/>
        <end position="114"/>
    </location>
</feature>
<evidence type="ECO:0000259" key="9">
    <source>
        <dbReference type="PROSITE" id="PS50928"/>
    </source>
</evidence>
<feature type="region of interest" description="Disordered" evidence="8">
    <location>
        <begin position="1"/>
        <end position="25"/>
    </location>
</feature>
<dbReference type="CDD" id="cd06261">
    <property type="entry name" value="TM_PBP2"/>
    <property type="match status" value="1"/>
</dbReference>
<comment type="similarity">
    <text evidence="7">Belongs to the binding-protein-dependent transport system permease family.</text>
</comment>
<sequence length="286" mass="29867">MSHHDLTPVMAPAAGPAIGSGSASGRRRPFPTAALRGLVGLAGLVAVLEVLPHVGLVSADYLPPASETGRALWQLLAEDPFWTALGDTLTGWALGLAIAVGAGVVAGVAIGSVPLLRAATASTIEFLRPIPSVALIPVAVLMYGTDLRSKLLLVVYASFWQVLVQVLAGMQDVDPVADDTARSYRLGRWGRVRHVMWPTALPYVMTGVRLAATVALVLAVTAELVIGSPGLGRELAVAQSSGAVPQVYALVLVTGLLGVAINLIARAVERRALHWHQSNRRRGAEG</sequence>
<dbReference type="SUPFAM" id="SSF161098">
    <property type="entry name" value="MetI-like"/>
    <property type="match status" value="1"/>
</dbReference>
<feature type="transmembrane region" description="Helical" evidence="7">
    <location>
        <begin position="246"/>
        <end position="265"/>
    </location>
</feature>
<evidence type="ECO:0000256" key="4">
    <source>
        <dbReference type="ARBA" id="ARBA00022692"/>
    </source>
</evidence>
<keyword evidence="5 7" id="KW-1133">Transmembrane helix</keyword>
<evidence type="ECO:0000256" key="8">
    <source>
        <dbReference type="SAM" id="MobiDB-lite"/>
    </source>
</evidence>
<evidence type="ECO:0000313" key="10">
    <source>
        <dbReference type="EMBL" id="GAA3983035.1"/>
    </source>
</evidence>
<dbReference type="InterPro" id="IPR000515">
    <property type="entry name" value="MetI-like"/>
</dbReference>
<keyword evidence="2 7" id="KW-0813">Transport</keyword>
<keyword evidence="3" id="KW-1003">Cell membrane</keyword>
<feature type="transmembrane region" description="Helical" evidence="7">
    <location>
        <begin position="33"/>
        <end position="54"/>
    </location>
</feature>
<gene>
    <name evidence="10" type="ORF">GCM10022232_14320</name>
</gene>
<feature type="domain" description="ABC transmembrane type-1" evidence="9">
    <location>
        <begin position="85"/>
        <end position="265"/>
    </location>
</feature>
<evidence type="ECO:0000313" key="11">
    <source>
        <dbReference type="Proteomes" id="UP001500456"/>
    </source>
</evidence>
<dbReference type="PANTHER" id="PTHR30151:SF25">
    <property type="entry name" value="TAURINE TRANSPORT SYSTEM PERMEASE PROTEIN TAUC"/>
    <property type="match status" value="1"/>
</dbReference>
<dbReference type="Proteomes" id="UP001500456">
    <property type="component" value="Unassembled WGS sequence"/>
</dbReference>
<dbReference type="Gene3D" id="1.10.3720.10">
    <property type="entry name" value="MetI-like"/>
    <property type="match status" value="1"/>
</dbReference>
<dbReference type="Pfam" id="PF00528">
    <property type="entry name" value="BPD_transp_1"/>
    <property type="match status" value="1"/>
</dbReference>
<proteinExistence type="inferred from homology"/>
<keyword evidence="4 7" id="KW-0812">Transmembrane</keyword>
<comment type="caution">
    <text evidence="10">The sequence shown here is derived from an EMBL/GenBank/DDBJ whole genome shotgun (WGS) entry which is preliminary data.</text>
</comment>
<name>A0ABP7QIF7_9ACTN</name>
<feature type="compositionally biased region" description="Low complexity" evidence="8">
    <location>
        <begin position="11"/>
        <end position="24"/>
    </location>
</feature>
<dbReference type="InterPro" id="IPR035906">
    <property type="entry name" value="MetI-like_sf"/>
</dbReference>
<accession>A0ABP7QIF7</accession>
<dbReference type="EMBL" id="BAAAZX010000003">
    <property type="protein sequence ID" value="GAA3983035.1"/>
    <property type="molecule type" value="Genomic_DNA"/>
</dbReference>
<evidence type="ECO:0000256" key="5">
    <source>
        <dbReference type="ARBA" id="ARBA00022989"/>
    </source>
</evidence>
<protein>
    <submittedName>
        <fullName evidence="10">ABC transporter permease</fullName>
    </submittedName>
</protein>
<keyword evidence="6 7" id="KW-0472">Membrane</keyword>
<evidence type="ECO:0000256" key="6">
    <source>
        <dbReference type="ARBA" id="ARBA00023136"/>
    </source>
</evidence>
<feature type="transmembrane region" description="Helical" evidence="7">
    <location>
        <begin position="200"/>
        <end position="226"/>
    </location>
</feature>
<keyword evidence="11" id="KW-1185">Reference proteome</keyword>
<reference evidence="11" key="1">
    <citation type="journal article" date="2019" name="Int. J. Syst. Evol. Microbiol.">
        <title>The Global Catalogue of Microorganisms (GCM) 10K type strain sequencing project: providing services to taxonomists for standard genome sequencing and annotation.</title>
        <authorList>
            <consortium name="The Broad Institute Genomics Platform"/>
            <consortium name="The Broad Institute Genome Sequencing Center for Infectious Disease"/>
            <person name="Wu L."/>
            <person name="Ma J."/>
        </authorList>
    </citation>
    <scope>NUCLEOTIDE SEQUENCE [LARGE SCALE GENOMIC DNA]</scope>
    <source>
        <strain evidence="11">JCM 16924</strain>
    </source>
</reference>
<evidence type="ECO:0000256" key="7">
    <source>
        <dbReference type="RuleBase" id="RU363032"/>
    </source>
</evidence>
<evidence type="ECO:0000256" key="2">
    <source>
        <dbReference type="ARBA" id="ARBA00022448"/>
    </source>
</evidence>
<comment type="subcellular location">
    <subcellularLocation>
        <location evidence="1 7">Cell membrane</location>
        <topology evidence="1 7">Multi-pass membrane protein</topology>
    </subcellularLocation>
</comment>
<evidence type="ECO:0000256" key="3">
    <source>
        <dbReference type="ARBA" id="ARBA00022475"/>
    </source>
</evidence>
<dbReference type="PROSITE" id="PS50928">
    <property type="entry name" value="ABC_TM1"/>
    <property type="match status" value="1"/>
</dbReference>
<dbReference type="PANTHER" id="PTHR30151">
    <property type="entry name" value="ALKANE SULFONATE ABC TRANSPORTER-RELATED, MEMBRANE SUBUNIT"/>
    <property type="match status" value="1"/>
</dbReference>